<keyword evidence="2" id="KW-0687">Ribonucleoprotein</keyword>
<dbReference type="GO" id="GO:0022627">
    <property type="term" value="C:cytosolic small ribosomal subunit"/>
    <property type="evidence" value="ECO:0007669"/>
    <property type="project" value="TreeGrafter"/>
</dbReference>
<dbReference type="NCBIfam" id="TIGR00741">
    <property type="entry name" value="yfiA"/>
    <property type="match status" value="1"/>
</dbReference>
<dbReference type="PANTHER" id="PTHR33231:SF1">
    <property type="entry name" value="30S RIBOSOMAL PROTEIN"/>
    <property type="match status" value="1"/>
</dbReference>
<dbReference type="Pfam" id="PF02482">
    <property type="entry name" value="Ribosomal_S30AE"/>
    <property type="match status" value="1"/>
</dbReference>
<dbReference type="GO" id="GO:0045900">
    <property type="term" value="P:negative regulation of translational elongation"/>
    <property type="evidence" value="ECO:0007669"/>
    <property type="project" value="TreeGrafter"/>
</dbReference>
<dbReference type="Gene3D" id="3.30.160.100">
    <property type="entry name" value="Ribosome hibernation promotion factor-like"/>
    <property type="match status" value="1"/>
</dbReference>
<dbReference type="PANTHER" id="PTHR33231">
    <property type="entry name" value="30S RIBOSOMAL PROTEIN"/>
    <property type="match status" value="1"/>
</dbReference>
<sequence>MRITQIVGTHLDLTDAIKDYVEKRLAKIEKFTSGLEPCDVAVDVGKTTTGQQKGKIFRAEFNLNVPGKLIRAEDTEEDLYAAIDQAAEILSRQVKEYKDKLKG</sequence>
<dbReference type="InterPro" id="IPR050574">
    <property type="entry name" value="HPF/YfiA_ribosome-assoc"/>
</dbReference>
<keyword evidence="1" id="KW-0810">Translation regulation</keyword>
<evidence type="ECO:0000256" key="1">
    <source>
        <dbReference type="ARBA" id="ARBA00022845"/>
    </source>
</evidence>
<dbReference type="Proteomes" id="UP000033930">
    <property type="component" value="Unassembled WGS sequence"/>
</dbReference>
<dbReference type="InterPro" id="IPR003489">
    <property type="entry name" value="RHF/RaiA"/>
</dbReference>
<dbReference type="EMBL" id="LCAW01000008">
    <property type="protein sequence ID" value="KKR99260.1"/>
    <property type="molecule type" value="Genomic_DNA"/>
</dbReference>
<accession>A0A0G0XQT7</accession>
<dbReference type="GO" id="GO:0043024">
    <property type="term" value="F:ribosomal small subunit binding"/>
    <property type="evidence" value="ECO:0007669"/>
    <property type="project" value="TreeGrafter"/>
</dbReference>
<organism evidence="2 3">
    <name type="scientific">Candidatus Uhrbacteria bacterium GW2011_GWC1_41_20</name>
    <dbReference type="NCBI Taxonomy" id="1618983"/>
    <lineage>
        <taxon>Bacteria</taxon>
        <taxon>Candidatus Uhriibacteriota</taxon>
    </lineage>
</organism>
<gene>
    <name evidence="2" type="ORF">UU50_C0008G0016</name>
</gene>
<keyword evidence="2" id="KW-0689">Ribosomal protein</keyword>
<evidence type="ECO:0000313" key="3">
    <source>
        <dbReference type="Proteomes" id="UP000033930"/>
    </source>
</evidence>
<protein>
    <submittedName>
        <fullName evidence="2">Sigma 54 modulation protein/ribosomal protein S30EA</fullName>
    </submittedName>
</protein>
<dbReference type="SUPFAM" id="SSF69754">
    <property type="entry name" value="Ribosome binding protein Y (YfiA homologue)"/>
    <property type="match status" value="1"/>
</dbReference>
<dbReference type="CDD" id="cd00552">
    <property type="entry name" value="RaiA"/>
    <property type="match status" value="1"/>
</dbReference>
<dbReference type="AlphaFoldDB" id="A0A0G0XQT7"/>
<name>A0A0G0XQT7_9BACT</name>
<evidence type="ECO:0000313" key="2">
    <source>
        <dbReference type="EMBL" id="KKR99260.1"/>
    </source>
</evidence>
<reference evidence="2 3" key="1">
    <citation type="journal article" date="2015" name="Nature">
        <title>rRNA introns, odd ribosomes, and small enigmatic genomes across a large radiation of phyla.</title>
        <authorList>
            <person name="Brown C.T."/>
            <person name="Hug L.A."/>
            <person name="Thomas B.C."/>
            <person name="Sharon I."/>
            <person name="Castelle C.J."/>
            <person name="Singh A."/>
            <person name="Wilkins M.J."/>
            <person name="Williams K.H."/>
            <person name="Banfield J.F."/>
        </authorList>
    </citation>
    <scope>NUCLEOTIDE SEQUENCE [LARGE SCALE GENOMIC DNA]</scope>
</reference>
<comment type="caution">
    <text evidence="2">The sequence shown here is derived from an EMBL/GenBank/DDBJ whole genome shotgun (WGS) entry which is preliminary data.</text>
</comment>
<dbReference type="InterPro" id="IPR036567">
    <property type="entry name" value="RHF-like"/>
</dbReference>
<proteinExistence type="predicted"/>